<name>A0A1Y1RS61_9MICC</name>
<evidence type="ECO:0000313" key="2">
    <source>
        <dbReference type="Proteomes" id="UP000192359"/>
    </source>
</evidence>
<organism evidence="1 2">
    <name type="scientific">Rothia nasimurium</name>
    <dbReference type="NCBI Taxonomy" id="85336"/>
    <lineage>
        <taxon>Bacteria</taxon>
        <taxon>Bacillati</taxon>
        <taxon>Actinomycetota</taxon>
        <taxon>Actinomycetes</taxon>
        <taxon>Micrococcales</taxon>
        <taxon>Micrococcaceae</taxon>
        <taxon>Rothia</taxon>
    </lineage>
</organism>
<reference evidence="1 2" key="1">
    <citation type="submission" date="2016-05" db="EMBL/GenBank/DDBJ databases">
        <title>Draft genome sequence of a porcine commensal Rothia nasimurium.</title>
        <authorList>
            <person name="Gaiser R.A."/>
            <person name="Van Baarlen P."/>
            <person name="Wells J.M."/>
        </authorList>
    </citation>
    <scope>NUCLEOTIDE SEQUENCE [LARGE SCALE GENOMIC DNA]</scope>
    <source>
        <strain evidence="1 2">PT-32</strain>
    </source>
</reference>
<evidence type="ECO:0000313" key="1">
    <source>
        <dbReference type="EMBL" id="ORC22221.1"/>
    </source>
</evidence>
<protein>
    <recommendedName>
        <fullName evidence="3">Helicase</fullName>
    </recommendedName>
</protein>
<dbReference type="Proteomes" id="UP000192359">
    <property type="component" value="Unassembled WGS sequence"/>
</dbReference>
<sequence>MPFMSQDLTVPVYPLTSDEILVHLDQEGIGYNDFLPMYLTHSKCLPFTEIGNLTVRIATLAEFGFTRPVEFPELLKGIESQGYSACPPTTGFYLRMMLSDQNQSTDSVLSAGRTPQGAINVLTQKFTEEFEVPRMLYLRNVDGKLWLRASRFTDDYEHPLDSVFAVLVATKF</sequence>
<evidence type="ECO:0008006" key="3">
    <source>
        <dbReference type="Google" id="ProtNLM"/>
    </source>
</evidence>
<dbReference type="EMBL" id="LXWF01000011">
    <property type="protein sequence ID" value="ORC22221.1"/>
    <property type="molecule type" value="Genomic_DNA"/>
</dbReference>
<gene>
    <name evidence="1" type="ORF">A7979_01715</name>
</gene>
<keyword evidence="2" id="KW-1185">Reference proteome</keyword>
<dbReference type="AlphaFoldDB" id="A0A1Y1RS61"/>
<proteinExistence type="predicted"/>
<accession>A0A1Y1RS61</accession>
<comment type="caution">
    <text evidence="1">The sequence shown here is derived from an EMBL/GenBank/DDBJ whole genome shotgun (WGS) entry which is preliminary data.</text>
</comment>